<evidence type="ECO:0008006" key="4">
    <source>
        <dbReference type="Google" id="ProtNLM"/>
    </source>
</evidence>
<keyword evidence="3" id="KW-1185">Reference proteome</keyword>
<reference evidence="2 3" key="1">
    <citation type="journal article" date="2019" name="Sci. Rep.">
        <title>Orb-weaving spider Araneus ventricosus genome elucidates the spidroin gene catalogue.</title>
        <authorList>
            <person name="Kono N."/>
            <person name="Nakamura H."/>
            <person name="Ohtoshi R."/>
            <person name="Moran D.A.P."/>
            <person name="Shinohara A."/>
            <person name="Yoshida Y."/>
            <person name="Fujiwara M."/>
            <person name="Mori M."/>
            <person name="Tomita M."/>
            <person name="Arakawa K."/>
        </authorList>
    </citation>
    <scope>NUCLEOTIDE SEQUENCE [LARGE SCALE GENOMIC DNA]</scope>
</reference>
<evidence type="ECO:0000313" key="3">
    <source>
        <dbReference type="Proteomes" id="UP000499080"/>
    </source>
</evidence>
<gene>
    <name evidence="2" type="ORF">AVEN_260152_1</name>
</gene>
<sequence length="80" mass="8904">MKWHGSLTLPVIALLRLPLSTKGVRATRGQVSRVYPASRTHHQWDHKRIMGHGIIIINSNQSSGNASTRFAPNTAFAHNH</sequence>
<accession>A0A4Y2UVL3</accession>
<dbReference type="AlphaFoldDB" id="A0A4Y2UVL3"/>
<evidence type="ECO:0000256" key="1">
    <source>
        <dbReference type="SAM" id="SignalP"/>
    </source>
</evidence>
<dbReference type="Proteomes" id="UP000499080">
    <property type="component" value="Unassembled WGS sequence"/>
</dbReference>
<feature type="chain" id="PRO_5021496276" description="Secreted protein" evidence="1">
    <location>
        <begin position="27"/>
        <end position="80"/>
    </location>
</feature>
<feature type="non-terminal residue" evidence="2">
    <location>
        <position position="80"/>
    </location>
</feature>
<evidence type="ECO:0000313" key="2">
    <source>
        <dbReference type="EMBL" id="GBO16252.1"/>
    </source>
</evidence>
<dbReference type="EMBL" id="BGPR01040165">
    <property type="protein sequence ID" value="GBO16252.1"/>
    <property type="molecule type" value="Genomic_DNA"/>
</dbReference>
<protein>
    <recommendedName>
        <fullName evidence="4">Secreted protein</fullName>
    </recommendedName>
</protein>
<comment type="caution">
    <text evidence="2">The sequence shown here is derived from an EMBL/GenBank/DDBJ whole genome shotgun (WGS) entry which is preliminary data.</text>
</comment>
<organism evidence="2 3">
    <name type="scientific">Araneus ventricosus</name>
    <name type="common">Orbweaver spider</name>
    <name type="synonym">Epeira ventricosa</name>
    <dbReference type="NCBI Taxonomy" id="182803"/>
    <lineage>
        <taxon>Eukaryota</taxon>
        <taxon>Metazoa</taxon>
        <taxon>Ecdysozoa</taxon>
        <taxon>Arthropoda</taxon>
        <taxon>Chelicerata</taxon>
        <taxon>Arachnida</taxon>
        <taxon>Araneae</taxon>
        <taxon>Araneomorphae</taxon>
        <taxon>Entelegynae</taxon>
        <taxon>Araneoidea</taxon>
        <taxon>Araneidae</taxon>
        <taxon>Araneus</taxon>
    </lineage>
</organism>
<feature type="signal peptide" evidence="1">
    <location>
        <begin position="1"/>
        <end position="26"/>
    </location>
</feature>
<name>A0A4Y2UVL3_ARAVE</name>
<keyword evidence="1" id="KW-0732">Signal</keyword>
<proteinExistence type="predicted"/>